<dbReference type="InterPro" id="IPR011047">
    <property type="entry name" value="Quinoprotein_ADH-like_sf"/>
</dbReference>
<keyword evidence="2" id="KW-0732">Signal</keyword>
<dbReference type="STRING" id="530584.SAMN05421630_102246"/>
<feature type="region of interest" description="Disordered" evidence="1">
    <location>
        <begin position="56"/>
        <end position="130"/>
    </location>
</feature>
<sequence length="591" mass="61634">MKLRAALAFVVVGAFALSGCTGWTGPEQVREPAGPGGGEARLVAFDSCETALRELRSAAGASPVEPLPPAERGGVSGNEGNPEAETGDAKVVPARPQSSPGVAEGEARSPDSAPEEHSGTNNHEAGVEEPDLAYTDGSRIVTVAGGVLRVVDVDTRTVTSTVEVPGGAASNLLVDGDRALVVGDEAELTLVDLSTTARVLGTLRTEGGYVDARLVEGTARVVVSSAPAVAEPARAESTGGIDDWLPRYELARPDGTTTSGRLVDCDRVSHPETYRPTAILSVLTIDLSGELGTGDPVAIAAGGATVYGTADSLYIANPAGEDTEIFQFDITGDGPARHVASGRVEGTLLNQYAMSEYEDTLRVATTRSGEVDRTDGRDIAGSTDSAVSVLAREGDTLNQIGGLEGLGPGERIYAVRFFGPVGYVVTFRETDPLYTLDLRDPRSPKAVGELKITGYSAYLHNAGEGRLIGVGQEADERGRVLGVQVSLFDVSHAAAPRRLAQHQLSGGMALVEHDTHAFLYWEPERMLLLPTDTGVLVLRVSEANVTELGVLGEGESVSRTLVVGDEIWTVADSGLAVYDLAGLTPLATVPF</sequence>
<protein>
    <submittedName>
        <fullName evidence="3">Secreted protein containing C-terminal beta-propeller domain</fullName>
    </submittedName>
</protein>
<evidence type="ECO:0000313" key="3">
    <source>
        <dbReference type="EMBL" id="SDC47507.1"/>
    </source>
</evidence>
<evidence type="ECO:0000256" key="1">
    <source>
        <dbReference type="SAM" id="MobiDB-lite"/>
    </source>
</evidence>
<dbReference type="EMBL" id="FMZE01000002">
    <property type="protein sequence ID" value="SDC47507.1"/>
    <property type="molecule type" value="Genomic_DNA"/>
</dbReference>
<feature type="compositionally biased region" description="Basic and acidic residues" evidence="1">
    <location>
        <begin position="105"/>
        <end position="118"/>
    </location>
</feature>
<feature type="signal peptide" evidence="2">
    <location>
        <begin position="1"/>
        <end position="16"/>
    </location>
</feature>
<dbReference type="Proteomes" id="UP000199494">
    <property type="component" value="Unassembled WGS sequence"/>
</dbReference>
<name>A0A222VLP7_9PSEU</name>
<dbReference type="OrthoDB" id="9778998at2"/>
<gene>
    <name evidence="3" type="ORF">SAMN05421630_102246</name>
</gene>
<organism evidence="3 4">
    <name type="scientific">Prauserella marina</name>
    <dbReference type="NCBI Taxonomy" id="530584"/>
    <lineage>
        <taxon>Bacteria</taxon>
        <taxon>Bacillati</taxon>
        <taxon>Actinomycetota</taxon>
        <taxon>Actinomycetes</taxon>
        <taxon>Pseudonocardiales</taxon>
        <taxon>Pseudonocardiaceae</taxon>
        <taxon>Prauserella</taxon>
    </lineage>
</organism>
<accession>A0A222VLP7</accession>
<evidence type="ECO:0000256" key="2">
    <source>
        <dbReference type="SAM" id="SignalP"/>
    </source>
</evidence>
<dbReference type="PROSITE" id="PS51257">
    <property type="entry name" value="PROKAR_LIPOPROTEIN"/>
    <property type="match status" value="1"/>
</dbReference>
<dbReference type="AlphaFoldDB" id="A0A222VLP7"/>
<proteinExistence type="predicted"/>
<feature type="chain" id="PRO_5043613083" evidence="2">
    <location>
        <begin position="17"/>
        <end position="591"/>
    </location>
</feature>
<dbReference type="InterPro" id="IPR019198">
    <property type="entry name" value="Beta_propeller_containing"/>
</dbReference>
<keyword evidence="4" id="KW-1185">Reference proteome</keyword>
<evidence type="ECO:0000313" key="4">
    <source>
        <dbReference type="Proteomes" id="UP000199494"/>
    </source>
</evidence>
<dbReference type="SUPFAM" id="SSF50998">
    <property type="entry name" value="Quinoprotein alcohol dehydrogenase-like"/>
    <property type="match status" value="1"/>
</dbReference>
<dbReference type="KEGG" id="pmad:BAY61_06190"/>
<dbReference type="Pfam" id="PF09826">
    <property type="entry name" value="Beta_propel"/>
    <property type="match status" value="1"/>
</dbReference>
<reference evidence="3 4" key="1">
    <citation type="submission" date="2016-10" db="EMBL/GenBank/DDBJ databases">
        <authorList>
            <person name="de Groot N.N."/>
        </authorList>
    </citation>
    <scope>NUCLEOTIDE SEQUENCE [LARGE SCALE GENOMIC DNA]</scope>
    <source>
        <strain evidence="3 4">CGMCC 4.5506</strain>
    </source>
</reference>
<dbReference type="RefSeq" id="WP_091799634.1">
    <property type="nucleotide sequence ID" value="NZ_CP016353.1"/>
</dbReference>